<reference evidence="2" key="1">
    <citation type="submission" date="2021-01" db="EMBL/GenBank/DDBJ databases">
        <authorList>
            <person name="Zahm M."/>
            <person name="Roques C."/>
            <person name="Cabau C."/>
            <person name="Klopp C."/>
            <person name="Donnadieu C."/>
            <person name="Jouanno E."/>
            <person name="Lampietro C."/>
            <person name="Louis A."/>
            <person name="Herpin A."/>
            <person name="Echchiki A."/>
            <person name="Berthelot C."/>
            <person name="Parey E."/>
            <person name="Roest-Crollius H."/>
            <person name="Braasch I."/>
            <person name="Postlethwait J."/>
            <person name="Bobe J."/>
            <person name="Montfort J."/>
            <person name="Bouchez O."/>
            <person name="Begum T."/>
            <person name="Mejri S."/>
            <person name="Adams A."/>
            <person name="Chen W.-J."/>
            <person name="Guiguen Y."/>
        </authorList>
    </citation>
    <scope>NUCLEOTIDE SEQUENCE</scope>
    <source>
        <tissue evidence="2">Blood</tissue>
    </source>
</reference>
<sequence length="385" mass="43297">MATERAQLLLSWLEDAQKDIFNSAEQDVGEAELTAAVMVPYLTDSRKKLKMTQLQLCVLDQMLLLLEKLESPDLLNSPSVPDTGADIQAHLKGLKSTYSEGVQRVQECITALQDRMELAGQKKEHLEKLLCCLERKKEELKEKQRIKEKRDIKKEKLNSAKLQELEESLLAGQRALHLSEQRISKLMTETDTCLASLDSWTLLRDGLQQSLQATLGLTGYKLLWVGPQQLSVELLPQVHRPDLVNLKPLSLSLTWGSDGLFRIQSQGAGEILNEYQQGPLAHLSATLHEITQRYLSQGEMLAEIQELHSRFAIDWRPAQRLLVFLKSASVVCHLNVGEGYPSRGHATLLSVRGEREPLNITALQPPQTNPSLTEWLEFLTGCPDV</sequence>
<dbReference type="OrthoDB" id="9893446at2759"/>
<dbReference type="Proteomes" id="UP000829720">
    <property type="component" value="Unassembled WGS sequence"/>
</dbReference>
<name>A0A8T3CJN5_9TELE</name>
<evidence type="ECO:0000256" key="1">
    <source>
        <dbReference type="SAM" id="Coils"/>
    </source>
</evidence>
<keyword evidence="1" id="KW-0175">Coiled coil</keyword>
<comment type="caution">
    <text evidence="2">The sequence shown here is derived from an EMBL/GenBank/DDBJ whole genome shotgun (WGS) entry which is preliminary data.</text>
</comment>
<dbReference type="InterPro" id="IPR029092">
    <property type="entry name" value="Zwint-1"/>
</dbReference>
<evidence type="ECO:0000313" key="3">
    <source>
        <dbReference type="Proteomes" id="UP000829720"/>
    </source>
</evidence>
<dbReference type="Pfam" id="PF15556">
    <property type="entry name" value="Zwint"/>
    <property type="match status" value="1"/>
</dbReference>
<gene>
    <name evidence="2" type="ORF">AGOR_G00223890</name>
</gene>
<protein>
    <submittedName>
        <fullName evidence="2">Uncharacterized protein</fullName>
    </submittedName>
</protein>
<dbReference type="PANTHER" id="PTHR31504">
    <property type="entry name" value="ZW10 INTERACTOR ZWINT"/>
    <property type="match status" value="1"/>
</dbReference>
<accession>A0A8T3CJN5</accession>
<keyword evidence="3" id="KW-1185">Reference proteome</keyword>
<feature type="coiled-coil region" evidence="1">
    <location>
        <begin position="109"/>
        <end position="163"/>
    </location>
</feature>
<dbReference type="GO" id="GO:0000776">
    <property type="term" value="C:kinetochore"/>
    <property type="evidence" value="ECO:0007669"/>
    <property type="project" value="InterPro"/>
</dbReference>
<proteinExistence type="predicted"/>
<organism evidence="2 3">
    <name type="scientific">Albula goreensis</name>
    <dbReference type="NCBI Taxonomy" id="1534307"/>
    <lineage>
        <taxon>Eukaryota</taxon>
        <taxon>Metazoa</taxon>
        <taxon>Chordata</taxon>
        <taxon>Craniata</taxon>
        <taxon>Vertebrata</taxon>
        <taxon>Euteleostomi</taxon>
        <taxon>Actinopterygii</taxon>
        <taxon>Neopterygii</taxon>
        <taxon>Teleostei</taxon>
        <taxon>Albuliformes</taxon>
        <taxon>Albulidae</taxon>
        <taxon>Albula</taxon>
    </lineage>
</organism>
<evidence type="ECO:0000313" key="2">
    <source>
        <dbReference type="EMBL" id="KAI1884191.1"/>
    </source>
</evidence>
<dbReference type="PANTHER" id="PTHR31504:SF1">
    <property type="entry name" value="ZW10 INTERACTOR"/>
    <property type="match status" value="1"/>
</dbReference>
<dbReference type="EMBL" id="JAERUA010000022">
    <property type="protein sequence ID" value="KAI1884191.1"/>
    <property type="molecule type" value="Genomic_DNA"/>
</dbReference>
<dbReference type="AlphaFoldDB" id="A0A8T3CJN5"/>